<dbReference type="Proteomes" id="UP000008385">
    <property type="component" value="Chromosome"/>
</dbReference>
<keyword evidence="5" id="KW-0175">Coiled coil</keyword>
<name>F5XXC6_RAMTT</name>
<comment type="similarity">
    <text evidence="2">Belongs to the histone-like protein H-NS family.</text>
</comment>
<evidence type="ECO:0000256" key="3">
    <source>
        <dbReference type="ARBA" id="ARBA00022490"/>
    </source>
</evidence>
<dbReference type="SUPFAM" id="SSF81273">
    <property type="entry name" value="H-NS histone-like proteins"/>
    <property type="match status" value="1"/>
</dbReference>
<proteinExistence type="inferred from homology"/>
<dbReference type="eggNOG" id="COG2916">
    <property type="taxonomic scope" value="Bacteria"/>
</dbReference>
<feature type="domain" description="DNA-binding protein H-NS-like C-terminal" evidence="7">
    <location>
        <begin position="79"/>
        <end position="122"/>
    </location>
</feature>
<dbReference type="GO" id="GO:0003677">
    <property type="term" value="F:DNA binding"/>
    <property type="evidence" value="ECO:0007669"/>
    <property type="project" value="UniProtKB-KW"/>
</dbReference>
<evidence type="ECO:0000256" key="1">
    <source>
        <dbReference type="ARBA" id="ARBA00004453"/>
    </source>
</evidence>
<feature type="compositionally biased region" description="Low complexity" evidence="6">
    <location>
        <begin position="75"/>
        <end position="87"/>
    </location>
</feature>
<dbReference type="KEGG" id="rta:Rta_31500"/>
<evidence type="ECO:0000259" key="7">
    <source>
        <dbReference type="SMART" id="SM00528"/>
    </source>
</evidence>
<keyword evidence="3" id="KW-0963">Cytoplasm</keyword>
<evidence type="ECO:0000256" key="4">
    <source>
        <dbReference type="ARBA" id="ARBA00023125"/>
    </source>
</evidence>
<evidence type="ECO:0000313" key="9">
    <source>
        <dbReference type="Proteomes" id="UP000008385"/>
    </source>
</evidence>
<dbReference type="STRING" id="365046.Rta_31500"/>
<reference evidence="8 9" key="2">
    <citation type="journal article" date="2011" name="PLoS ONE">
        <title>The Cyst-Dividing Bacterium Ramlibacter tataouinensis TTB310 Genome Reveals a Well-Stocked Toolbox for Adaptation to a Desert Environment.</title>
        <authorList>
            <person name="De Luca G."/>
            <person name="Barakat M."/>
            <person name="Ortet P."/>
            <person name="Fochesato S."/>
            <person name="Jourlin-Castelli C."/>
            <person name="Ansaldi M."/>
            <person name="Py B."/>
            <person name="Fichant G."/>
            <person name="Coutinho P.M."/>
            <person name="Voulhoux R."/>
            <person name="Bastien O."/>
            <person name="Marechal E."/>
            <person name="Henrissat B."/>
            <person name="Quentin Y."/>
            <person name="Noirot P."/>
            <person name="Filloux A."/>
            <person name="Mejean V."/>
            <person name="Dubow M.S."/>
            <person name="Barras F."/>
            <person name="Barbe V."/>
            <person name="Weissenbach J."/>
            <person name="Mihalcescu I."/>
            <person name="Vermeglio A."/>
            <person name="Achouak W."/>
            <person name="Heulin T."/>
        </authorList>
    </citation>
    <scope>NUCLEOTIDE SEQUENCE [LARGE SCALE GENOMIC DNA]</scope>
    <source>
        <strain evidence="9">ATCC BAA-407 / DSM 14655 / LMG 21543 / TTB310</strain>
    </source>
</reference>
<reference evidence="9" key="1">
    <citation type="submission" date="2006-01" db="EMBL/GenBank/DDBJ databases">
        <title>Genome of the cyst-dividing bacterium Ramlibacter tataouinensis.</title>
        <authorList>
            <person name="Barakat M."/>
            <person name="Ortet P."/>
            <person name="De Luca G."/>
            <person name="Jourlin-Castelli C."/>
            <person name="Ansaldi M."/>
            <person name="Py B."/>
            <person name="Fichant G."/>
            <person name="Coutinho P."/>
            <person name="Voulhoux R."/>
            <person name="Bastien O."/>
            <person name="Roy S."/>
            <person name="Marechal E."/>
            <person name="Henrissat B."/>
            <person name="Quentin Y."/>
            <person name="Noirot P."/>
            <person name="Filloux A."/>
            <person name="Mejean V."/>
            <person name="DuBow M."/>
            <person name="Barras F."/>
            <person name="Heulin T."/>
        </authorList>
    </citation>
    <scope>NUCLEOTIDE SEQUENCE [LARGE SCALE GENOMIC DNA]</scope>
    <source>
        <strain evidence="9">ATCC BAA-407 / DSM 14655 / LMG 21543 / TTB310</strain>
    </source>
</reference>
<dbReference type="InterPro" id="IPR027444">
    <property type="entry name" value="H-NS_C_dom"/>
</dbReference>
<dbReference type="GO" id="GO:0009295">
    <property type="term" value="C:nucleoid"/>
    <property type="evidence" value="ECO:0007669"/>
    <property type="project" value="UniProtKB-SubCell"/>
</dbReference>
<accession>F5XXC6</accession>
<keyword evidence="9" id="KW-1185">Reference proteome</keyword>
<sequence length="122" mass="13119">MPLQSAKFAPSLYNIQLAMATYLELKEQAERLMAQAEQLRQKETEDAINDVKAKIKAYGLTAEDLGLRAAAGAGRRSARAGGTAASAKYRGPDGKTWSGRGRKPQWVVDALKGGKKLDDLAA</sequence>
<feature type="region of interest" description="Disordered" evidence="6">
    <location>
        <begin position="75"/>
        <end position="102"/>
    </location>
</feature>
<protein>
    <submittedName>
        <fullName evidence="8">Candidate transcriptional regulator StpA (DNA-binding protein stpA), H-NS family</fullName>
    </submittedName>
</protein>
<comment type="subcellular location">
    <subcellularLocation>
        <location evidence="1">Cytoplasm</location>
        <location evidence="1">Nucleoid</location>
    </subcellularLocation>
</comment>
<evidence type="ECO:0000256" key="6">
    <source>
        <dbReference type="SAM" id="MobiDB-lite"/>
    </source>
</evidence>
<organism evidence="8 9">
    <name type="scientific">Ramlibacter tataouinensis (strain ATCC BAA-407 / DSM 14655 / LMG 21543 / TTB310)</name>
    <dbReference type="NCBI Taxonomy" id="365046"/>
    <lineage>
        <taxon>Bacteria</taxon>
        <taxon>Pseudomonadati</taxon>
        <taxon>Pseudomonadota</taxon>
        <taxon>Betaproteobacteria</taxon>
        <taxon>Burkholderiales</taxon>
        <taxon>Comamonadaceae</taxon>
        <taxon>Ramlibacter</taxon>
    </lineage>
</organism>
<evidence type="ECO:0000256" key="5">
    <source>
        <dbReference type="SAM" id="Coils"/>
    </source>
</evidence>
<dbReference type="AlphaFoldDB" id="F5XXC6"/>
<dbReference type="HOGENOM" id="CLU_117503_4_1_4"/>
<dbReference type="PANTHER" id="PTHR38097:SF2">
    <property type="entry name" value="DNA-BINDING PROTEIN STPA"/>
    <property type="match status" value="1"/>
</dbReference>
<feature type="coiled-coil region" evidence="5">
    <location>
        <begin position="15"/>
        <end position="46"/>
    </location>
</feature>
<dbReference type="InterPro" id="IPR037150">
    <property type="entry name" value="H-NS_C_dom_sf"/>
</dbReference>
<gene>
    <name evidence="8" type="primary">stpA</name>
    <name evidence="8" type="ordered locus">Rta_31500</name>
</gene>
<dbReference type="PANTHER" id="PTHR38097">
    <property type="match status" value="1"/>
</dbReference>
<keyword evidence="4 8" id="KW-0238">DNA-binding</keyword>
<dbReference type="Gene3D" id="4.10.430.10">
    <property type="entry name" value="Histone-like protein H-NS, C-terminal domain"/>
    <property type="match status" value="1"/>
</dbReference>
<dbReference type="EMBL" id="CP000245">
    <property type="protein sequence ID" value="AEG94261.1"/>
    <property type="molecule type" value="Genomic_DNA"/>
</dbReference>
<evidence type="ECO:0000256" key="2">
    <source>
        <dbReference type="ARBA" id="ARBA00010610"/>
    </source>
</evidence>
<dbReference type="Pfam" id="PF00816">
    <property type="entry name" value="Histone_HNS"/>
    <property type="match status" value="1"/>
</dbReference>
<evidence type="ECO:0000313" key="8">
    <source>
        <dbReference type="EMBL" id="AEG94261.1"/>
    </source>
</evidence>
<dbReference type="SMART" id="SM00528">
    <property type="entry name" value="HNS"/>
    <property type="match status" value="1"/>
</dbReference>